<sequence>MQPLQSLFITRLQATHKRESVECNGCALQSTSSRATSSTGEYWPLYHQDQDIEEFESMCESWKGSGDDNVWKQSIYDQVVVTPAAQYLRHFAFEIDLNTNGSLYSAVTG</sequence>
<name>M4BDV8_HYAAE</name>
<dbReference type="HOGENOM" id="CLU_2189022_0_0_1"/>
<dbReference type="EMBL" id="JH598169">
    <property type="status" value="NOT_ANNOTATED_CDS"/>
    <property type="molecule type" value="Genomic_DNA"/>
</dbReference>
<protein>
    <submittedName>
        <fullName evidence="1">Uncharacterized protein</fullName>
    </submittedName>
</protein>
<dbReference type="InParanoid" id="M4BDV8"/>
<dbReference type="VEuPathDB" id="FungiDB:HpaG804476"/>
<dbReference type="Proteomes" id="UP000011713">
    <property type="component" value="Unassembled WGS sequence"/>
</dbReference>
<evidence type="ECO:0000313" key="2">
    <source>
        <dbReference type="Proteomes" id="UP000011713"/>
    </source>
</evidence>
<accession>M4BDV8</accession>
<evidence type="ECO:0000313" key="1">
    <source>
        <dbReference type="EnsemblProtists" id="HpaP804476"/>
    </source>
</evidence>
<reference evidence="2" key="1">
    <citation type="journal article" date="2010" name="Science">
        <title>Signatures of adaptation to obligate biotrophy in the Hyaloperonospora arabidopsidis genome.</title>
        <authorList>
            <person name="Baxter L."/>
            <person name="Tripathy S."/>
            <person name="Ishaque N."/>
            <person name="Boot N."/>
            <person name="Cabral A."/>
            <person name="Kemen E."/>
            <person name="Thines M."/>
            <person name="Ah-Fong A."/>
            <person name="Anderson R."/>
            <person name="Badejoko W."/>
            <person name="Bittner-Eddy P."/>
            <person name="Boore J.L."/>
            <person name="Chibucos M.C."/>
            <person name="Coates M."/>
            <person name="Dehal P."/>
            <person name="Delehaunty K."/>
            <person name="Dong S."/>
            <person name="Downton P."/>
            <person name="Dumas B."/>
            <person name="Fabro G."/>
            <person name="Fronick C."/>
            <person name="Fuerstenberg S.I."/>
            <person name="Fulton L."/>
            <person name="Gaulin E."/>
            <person name="Govers F."/>
            <person name="Hughes L."/>
            <person name="Humphray S."/>
            <person name="Jiang R.H."/>
            <person name="Judelson H."/>
            <person name="Kamoun S."/>
            <person name="Kyung K."/>
            <person name="Meijer H."/>
            <person name="Minx P."/>
            <person name="Morris P."/>
            <person name="Nelson J."/>
            <person name="Phuntumart V."/>
            <person name="Qutob D."/>
            <person name="Rehmany A."/>
            <person name="Rougon-Cardoso A."/>
            <person name="Ryden P."/>
            <person name="Torto-Alalibo T."/>
            <person name="Studholme D."/>
            <person name="Wang Y."/>
            <person name="Win J."/>
            <person name="Wood J."/>
            <person name="Clifton S.W."/>
            <person name="Rogers J."/>
            <person name="Van den Ackerveken G."/>
            <person name="Jones J.D."/>
            <person name="McDowell J.M."/>
            <person name="Beynon J."/>
            <person name="Tyler B.M."/>
        </authorList>
    </citation>
    <scope>NUCLEOTIDE SEQUENCE [LARGE SCALE GENOMIC DNA]</scope>
    <source>
        <strain evidence="2">Emoy2</strain>
    </source>
</reference>
<dbReference type="AlphaFoldDB" id="M4BDV8"/>
<dbReference type="EnsemblProtists" id="HpaT804476">
    <property type="protein sequence ID" value="HpaP804476"/>
    <property type="gene ID" value="HpaG804476"/>
</dbReference>
<reference evidence="1" key="2">
    <citation type="submission" date="2015-06" db="UniProtKB">
        <authorList>
            <consortium name="EnsemblProtists"/>
        </authorList>
    </citation>
    <scope>IDENTIFICATION</scope>
    <source>
        <strain evidence="1">Emoy2</strain>
    </source>
</reference>
<organism evidence="1 2">
    <name type="scientific">Hyaloperonospora arabidopsidis (strain Emoy2)</name>
    <name type="common">Downy mildew agent</name>
    <name type="synonym">Peronospora arabidopsidis</name>
    <dbReference type="NCBI Taxonomy" id="559515"/>
    <lineage>
        <taxon>Eukaryota</taxon>
        <taxon>Sar</taxon>
        <taxon>Stramenopiles</taxon>
        <taxon>Oomycota</taxon>
        <taxon>Peronosporomycetes</taxon>
        <taxon>Peronosporales</taxon>
        <taxon>Peronosporaceae</taxon>
        <taxon>Hyaloperonospora</taxon>
    </lineage>
</organism>
<keyword evidence="2" id="KW-1185">Reference proteome</keyword>
<proteinExistence type="predicted"/>